<dbReference type="STRING" id="223900.GCA_000821045_01578"/>
<dbReference type="AlphaFoldDB" id="A0A1Q8TD77"/>
<dbReference type="PROSITE" id="PS50850">
    <property type="entry name" value="MFS"/>
    <property type="match status" value="1"/>
</dbReference>
<evidence type="ECO:0000256" key="5">
    <source>
        <dbReference type="ARBA" id="ARBA00022692"/>
    </source>
</evidence>
<feature type="transmembrane region" description="Helical" evidence="8">
    <location>
        <begin position="279"/>
        <end position="298"/>
    </location>
</feature>
<feature type="transmembrane region" description="Helical" evidence="8">
    <location>
        <begin position="130"/>
        <end position="156"/>
    </location>
</feature>
<dbReference type="Pfam" id="PF07690">
    <property type="entry name" value="MFS_1"/>
    <property type="match status" value="1"/>
</dbReference>
<keyword evidence="3 8" id="KW-0813">Transport</keyword>
<dbReference type="EMBL" id="MSDQ01000020">
    <property type="protein sequence ID" value="OLO11641.1"/>
    <property type="molecule type" value="Genomic_DNA"/>
</dbReference>
<name>A0A1Q8TD77_9GAMM</name>
<keyword evidence="8" id="KW-0997">Cell inner membrane</keyword>
<comment type="subcellular location">
    <subcellularLocation>
        <location evidence="8">Cell inner membrane</location>
        <topology evidence="8">Multi-pass membrane protein</topology>
    </subcellularLocation>
    <subcellularLocation>
        <location evidence="1">Cell membrane</location>
        <topology evidence="1">Multi-pass membrane protein</topology>
    </subcellularLocation>
</comment>
<evidence type="ECO:0000256" key="2">
    <source>
        <dbReference type="ARBA" id="ARBA00006236"/>
    </source>
</evidence>
<comment type="caution">
    <text evidence="8">Lacks conserved residue(s) required for the propagation of feature annotation.</text>
</comment>
<evidence type="ECO:0000256" key="1">
    <source>
        <dbReference type="ARBA" id="ARBA00004651"/>
    </source>
</evidence>
<evidence type="ECO:0000256" key="6">
    <source>
        <dbReference type="ARBA" id="ARBA00022989"/>
    </source>
</evidence>
<dbReference type="InterPro" id="IPR011701">
    <property type="entry name" value="MFS"/>
</dbReference>
<dbReference type="InterPro" id="IPR036259">
    <property type="entry name" value="MFS_trans_sf"/>
</dbReference>
<reference evidence="10 11" key="1">
    <citation type="submission" date="2016-12" db="EMBL/GenBank/DDBJ databases">
        <title>Draft genome sequences of strains Salinicola socius SMB35, Salinicola sp. MH3R3-1 and Chromohalobacter sp. SMB17 from the Verkhnekamsk potash mining region of Russia.</title>
        <authorList>
            <person name="Mavrodi D.V."/>
            <person name="Olsson B.E."/>
            <person name="Korsakova E.S."/>
            <person name="Pyankova A."/>
            <person name="Mavrodi O.V."/>
            <person name="Plotnikova E.G."/>
        </authorList>
    </citation>
    <scope>NUCLEOTIDE SEQUENCE [LARGE SCALE GENOMIC DNA]</scope>
    <source>
        <strain evidence="10 11">SMB17</strain>
    </source>
</reference>
<feature type="transmembrane region" description="Helical" evidence="8">
    <location>
        <begin position="247"/>
        <end position="267"/>
    </location>
</feature>
<comment type="caution">
    <text evidence="10">The sequence shown here is derived from an EMBL/GenBank/DDBJ whole genome shotgun (WGS) entry which is preliminary data.</text>
</comment>
<evidence type="ECO:0000259" key="9">
    <source>
        <dbReference type="PROSITE" id="PS50850"/>
    </source>
</evidence>
<dbReference type="InterPro" id="IPR020846">
    <property type="entry name" value="MFS_dom"/>
</dbReference>
<dbReference type="PANTHER" id="PTHR23502">
    <property type="entry name" value="MAJOR FACILITATOR SUPERFAMILY"/>
    <property type="match status" value="1"/>
</dbReference>
<feature type="transmembrane region" description="Helical" evidence="8">
    <location>
        <begin position="72"/>
        <end position="91"/>
    </location>
</feature>
<organism evidence="10 11">
    <name type="scientific">Chromohalobacter japonicus</name>
    <dbReference type="NCBI Taxonomy" id="223900"/>
    <lineage>
        <taxon>Bacteria</taxon>
        <taxon>Pseudomonadati</taxon>
        <taxon>Pseudomonadota</taxon>
        <taxon>Gammaproteobacteria</taxon>
        <taxon>Oceanospirillales</taxon>
        <taxon>Halomonadaceae</taxon>
        <taxon>Chromohalobacter</taxon>
    </lineage>
</organism>
<keyword evidence="7 8" id="KW-0472">Membrane</keyword>
<keyword evidence="11" id="KW-1185">Reference proteome</keyword>
<dbReference type="Gene3D" id="1.20.1720.10">
    <property type="entry name" value="Multidrug resistance protein D"/>
    <property type="match status" value="1"/>
</dbReference>
<dbReference type="GO" id="GO:1990961">
    <property type="term" value="P:xenobiotic detoxification by transmembrane export across the plasma membrane"/>
    <property type="evidence" value="ECO:0007669"/>
    <property type="project" value="InterPro"/>
</dbReference>
<evidence type="ECO:0000256" key="3">
    <source>
        <dbReference type="ARBA" id="ARBA00022448"/>
    </source>
</evidence>
<gene>
    <name evidence="10" type="ORF">BTW10_08385</name>
</gene>
<evidence type="ECO:0000256" key="7">
    <source>
        <dbReference type="ARBA" id="ARBA00023136"/>
    </source>
</evidence>
<feature type="transmembrane region" description="Helical" evidence="8">
    <location>
        <begin position="339"/>
        <end position="359"/>
    </location>
</feature>
<dbReference type="Proteomes" id="UP000186806">
    <property type="component" value="Unassembled WGS sequence"/>
</dbReference>
<protein>
    <recommendedName>
        <fullName evidence="8">Bcr/CflA family efflux transporter</fullName>
    </recommendedName>
</protein>
<comment type="similarity">
    <text evidence="2 8">Belongs to the major facilitator superfamily. Bcr/CmlA family.</text>
</comment>
<dbReference type="SUPFAM" id="SSF103473">
    <property type="entry name" value="MFS general substrate transporter"/>
    <property type="match status" value="1"/>
</dbReference>
<sequence>MSGARLLPLLVGCVMLSPLAIDIYLPSLTVMAREFDVPFSRLQFTVTLLLLSVGLGQVLVGPLTDRFGRRPVLLCGTVVYMAGALLGMMATSLGPLYVSRVLQGLGACASMTVAFAAVRDCFTAEQGAKLYSYLNGALCIIPALAPVIGGSLAVTFGWRSNFAFMFVFAAVLGVAALWRFAETRPQDTAPERRLYHWARYRPVLTSVRFVYFAGLAGVIMSAILVYVSTAPVILVDRLGLSELAFSGWFGANAVVNILAFFFAPRIIHRLGRVGTVRLGLGLIIVSGILQALIVTVLPLTSVGFMGPIGVLSVGFSLALGAASSLALEPFRERAGTAAALLGALQLGGGALLATLLLATPLSPQWALALIGAVLVSPLLWLSWRVAPAA</sequence>
<evidence type="ECO:0000313" key="10">
    <source>
        <dbReference type="EMBL" id="OLO11641.1"/>
    </source>
</evidence>
<dbReference type="CDD" id="cd17320">
    <property type="entry name" value="MFS_MdfA_MDR_like"/>
    <property type="match status" value="1"/>
</dbReference>
<keyword evidence="5 8" id="KW-0812">Transmembrane</keyword>
<feature type="transmembrane region" description="Helical" evidence="8">
    <location>
        <begin position="162"/>
        <end position="181"/>
    </location>
</feature>
<feature type="transmembrane region" description="Helical" evidence="8">
    <location>
        <begin position="44"/>
        <end position="60"/>
    </location>
</feature>
<proteinExistence type="inferred from homology"/>
<dbReference type="GO" id="GO:0042910">
    <property type="term" value="F:xenobiotic transmembrane transporter activity"/>
    <property type="evidence" value="ECO:0007669"/>
    <property type="project" value="InterPro"/>
</dbReference>
<dbReference type="RefSeq" id="WP_075369015.1">
    <property type="nucleotide sequence ID" value="NZ_MSDQ01000020.1"/>
</dbReference>
<feature type="transmembrane region" description="Helical" evidence="8">
    <location>
        <begin position="365"/>
        <end position="383"/>
    </location>
</feature>
<evidence type="ECO:0000256" key="4">
    <source>
        <dbReference type="ARBA" id="ARBA00022475"/>
    </source>
</evidence>
<keyword evidence="4" id="KW-1003">Cell membrane</keyword>
<feature type="transmembrane region" description="Helical" evidence="8">
    <location>
        <begin position="202"/>
        <end position="227"/>
    </location>
</feature>
<feature type="transmembrane region" description="Helical" evidence="8">
    <location>
        <begin position="97"/>
        <end position="118"/>
    </location>
</feature>
<evidence type="ECO:0000313" key="11">
    <source>
        <dbReference type="Proteomes" id="UP000186806"/>
    </source>
</evidence>
<dbReference type="InterPro" id="IPR004812">
    <property type="entry name" value="Efflux_drug-R_Bcr/CmlA"/>
</dbReference>
<dbReference type="GO" id="GO:0005886">
    <property type="term" value="C:plasma membrane"/>
    <property type="evidence" value="ECO:0007669"/>
    <property type="project" value="UniProtKB-SubCell"/>
</dbReference>
<accession>A0A1Q8TD77</accession>
<keyword evidence="6 8" id="KW-1133">Transmembrane helix</keyword>
<dbReference type="PANTHER" id="PTHR23502:SF70">
    <property type="entry name" value="BCR_CFLA FAMILY EFFLUX TRANSPORTER"/>
    <property type="match status" value="1"/>
</dbReference>
<evidence type="ECO:0000256" key="8">
    <source>
        <dbReference type="RuleBase" id="RU365088"/>
    </source>
</evidence>
<dbReference type="NCBIfam" id="TIGR00710">
    <property type="entry name" value="efflux_Bcr_CflA"/>
    <property type="match status" value="1"/>
</dbReference>
<feature type="transmembrane region" description="Helical" evidence="8">
    <location>
        <begin position="304"/>
        <end position="327"/>
    </location>
</feature>
<feature type="domain" description="Major facilitator superfamily (MFS) profile" evidence="9">
    <location>
        <begin position="6"/>
        <end position="389"/>
    </location>
</feature>